<keyword evidence="2" id="KW-1185">Reference proteome</keyword>
<sequence length="62" mass="6911">MCLSGADQGIQPGRAELHSLEVVLVVQEFRAYIGQRYVIGWIVRDFPYISGPGGVEYQVVSR</sequence>
<comment type="caution">
    <text evidence="1">The sequence shown here is derived from an EMBL/GenBank/DDBJ whole genome shotgun (WGS) entry which is preliminary data.</text>
</comment>
<accession>A0ABQ1BTU8</accession>
<evidence type="ECO:0000313" key="2">
    <source>
        <dbReference type="Proteomes" id="UP000465306"/>
    </source>
</evidence>
<name>A0ABQ1BTU8_9MYCO</name>
<organism evidence="1 2">
    <name type="scientific">Mycobacterium kubicae</name>
    <dbReference type="NCBI Taxonomy" id="120959"/>
    <lineage>
        <taxon>Bacteria</taxon>
        <taxon>Bacillati</taxon>
        <taxon>Actinomycetota</taxon>
        <taxon>Actinomycetes</taxon>
        <taxon>Mycobacteriales</taxon>
        <taxon>Mycobacteriaceae</taxon>
        <taxon>Mycobacterium</taxon>
        <taxon>Mycobacterium simiae complex</taxon>
    </lineage>
</organism>
<evidence type="ECO:0000313" key="1">
    <source>
        <dbReference type="EMBL" id="GFG67111.1"/>
    </source>
</evidence>
<protein>
    <submittedName>
        <fullName evidence="1">Uncharacterized protein</fullName>
    </submittedName>
</protein>
<reference evidence="1 2" key="1">
    <citation type="journal article" date="2019" name="Emerg. Microbes Infect.">
        <title>Comprehensive subspecies identification of 175 nontuberculous mycobacteria species based on 7547 genomic profiles.</title>
        <authorList>
            <person name="Matsumoto Y."/>
            <person name="Kinjo T."/>
            <person name="Motooka D."/>
            <person name="Nabeya D."/>
            <person name="Jung N."/>
            <person name="Uechi K."/>
            <person name="Horii T."/>
            <person name="Iida T."/>
            <person name="Fujita J."/>
            <person name="Nakamura S."/>
        </authorList>
    </citation>
    <scope>NUCLEOTIDE SEQUENCE [LARGE SCALE GENOMIC DNA]</scope>
    <source>
        <strain evidence="1 2">JCM 13573</strain>
    </source>
</reference>
<dbReference type="Proteomes" id="UP000465306">
    <property type="component" value="Unassembled WGS sequence"/>
</dbReference>
<gene>
    <name evidence="1" type="ORF">MKUB_46010</name>
</gene>
<proteinExistence type="predicted"/>
<dbReference type="EMBL" id="BLKU01000005">
    <property type="protein sequence ID" value="GFG67111.1"/>
    <property type="molecule type" value="Genomic_DNA"/>
</dbReference>